<dbReference type="InterPro" id="IPR002477">
    <property type="entry name" value="Peptidoglycan-bd-like"/>
</dbReference>
<proteinExistence type="predicted"/>
<feature type="signal peptide" evidence="2">
    <location>
        <begin position="1"/>
        <end position="18"/>
    </location>
</feature>
<dbReference type="Pfam" id="PF01471">
    <property type="entry name" value="PG_binding_1"/>
    <property type="match status" value="1"/>
</dbReference>
<evidence type="ECO:0000259" key="3">
    <source>
        <dbReference type="Pfam" id="PF01471"/>
    </source>
</evidence>
<name>A0ABV6I418_9RHOB</name>
<feature type="domain" description="Peptidoglycan binding-like" evidence="3">
    <location>
        <begin position="251"/>
        <end position="282"/>
    </location>
</feature>
<dbReference type="EMBL" id="JBHLWE010000029">
    <property type="protein sequence ID" value="MFC0340965.1"/>
    <property type="molecule type" value="Genomic_DNA"/>
</dbReference>
<accession>A0ABV6I418</accession>
<organism evidence="4 5">
    <name type="scientific">Paracoccus niistensis</name>
    <dbReference type="NCBI Taxonomy" id="632935"/>
    <lineage>
        <taxon>Bacteria</taxon>
        <taxon>Pseudomonadati</taxon>
        <taxon>Pseudomonadota</taxon>
        <taxon>Alphaproteobacteria</taxon>
        <taxon>Rhodobacterales</taxon>
        <taxon>Paracoccaceae</taxon>
        <taxon>Paracoccus</taxon>
    </lineage>
</organism>
<feature type="compositionally biased region" description="Low complexity" evidence="1">
    <location>
        <begin position="123"/>
        <end position="140"/>
    </location>
</feature>
<feature type="region of interest" description="Disordered" evidence="1">
    <location>
        <begin position="106"/>
        <end position="140"/>
    </location>
</feature>
<evidence type="ECO:0000256" key="2">
    <source>
        <dbReference type="SAM" id="SignalP"/>
    </source>
</evidence>
<reference evidence="4 5" key="1">
    <citation type="submission" date="2024-09" db="EMBL/GenBank/DDBJ databases">
        <authorList>
            <person name="Sun Q."/>
            <person name="Mori K."/>
        </authorList>
    </citation>
    <scope>NUCLEOTIDE SEQUENCE [LARGE SCALE GENOMIC DNA]</scope>
    <source>
        <strain evidence="4 5">KCTC 22789</strain>
    </source>
</reference>
<protein>
    <submittedName>
        <fullName evidence="4">Peptidoglycan-binding domain-containing protein</fullName>
    </submittedName>
</protein>
<evidence type="ECO:0000313" key="4">
    <source>
        <dbReference type="EMBL" id="MFC0340965.1"/>
    </source>
</evidence>
<dbReference type="Proteomes" id="UP001589799">
    <property type="component" value="Unassembled WGS sequence"/>
</dbReference>
<gene>
    <name evidence="4" type="ORF">ACFFII_09340</name>
</gene>
<dbReference type="RefSeq" id="WP_377698614.1">
    <property type="nucleotide sequence ID" value="NZ_JBHLWE010000029.1"/>
</dbReference>
<feature type="region of interest" description="Disordered" evidence="1">
    <location>
        <begin position="439"/>
        <end position="460"/>
    </location>
</feature>
<keyword evidence="2" id="KW-0732">Signal</keyword>
<feature type="chain" id="PRO_5046083919" evidence="2">
    <location>
        <begin position="19"/>
        <end position="460"/>
    </location>
</feature>
<evidence type="ECO:0000256" key="1">
    <source>
        <dbReference type="SAM" id="MobiDB-lite"/>
    </source>
</evidence>
<feature type="compositionally biased region" description="Low complexity" evidence="1">
    <location>
        <begin position="449"/>
        <end position="460"/>
    </location>
</feature>
<comment type="caution">
    <text evidence="4">The sequence shown here is derived from an EMBL/GenBank/DDBJ whole genome shotgun (WGS) entry which is preliminary data.</text>
</comment>
<evidence type="ECO:0000313" key="5">
    <source>
        <dbReference type="Proteomes" id="UP001589799"/>
    </source>
</evidence>
<sequence length="460" mass="48064">MRGLAFLICAMLPGAVLAEPVVLRVEAQRAVAAEAMIARWARRYPEVMRFPLPGGWTGIGLGPMEREEAEAELARLSAAGEIPGDSFIVPVPEGAQPVAAAVAGTAGARPDEAGPAAGASTFAPQGAGTADATAGPAPDTAAAEAVIAPPTGDYLRLQRFDTREAADAALATWREDFPEAGLFQQPDGGLAIALGPMPAEVAEAWLGAFRRAERVGRFAAVLPPDDLGEPLEPAGAIELPQAGPGAEMPPLEDVQRALRWAGHYSGEIDGKDGPQTRAAIAAEVLSLRASPDAAETMRALIDRREAWRTDMKLTQLDDPQSGLSLMAPMDRLQFDRNEQGLSIYGPKDESGAALILYGAPGGQQEMLDFTGLVTALGWVPSPERQVTQGRASLIGRNDTHIGQAEARVVDGRVQGVVLIWPVMDAADQPHVAAEILDSLRATPAPEPAPQAEGPAGTDPA</sequence>
<keyword evidence="5" id="KW-1185">Reference proteome</keyword>